<keyword evidence="3" id="KW-1185">Reference proteome</keyword>
<evidence type="ECO:0000256" key="1">
    <source>
        <dbReference type="SAM" id="Phobius"/>
    </source>
</evidence>
<dbReference type="EMBL" id="JABKKF010000003">
    <property type="protein sequence ID" value="NPD91597.1"/>
    <property type="molecule type" value="Genomic_DNA"/>
</dbReference>
<dbReference type="PROSITE" id="PS51257">
    <property type="entry name" value="PROKAR_LIPOPROTEIN"/>
    <property type="match status" value="1"/>
</dbReference>
<feature type="transmembrane region" description="Helical" evidence="1">
    <location>
        <begin position="12"/>
        <end position="32"/>
    </location>
</feature>
<reference evidence="2 3" key="1">
    <citation type="submission" date="2020-05" db="EMBL/GenBank/DDBJ databases">
        <title>Distinct polysaccharide utilization as determinants for interspecies competition between intestinal Prevotella spp.</title>
        <authorList>
            <person name="Galvez E.J.C."/>
            <person name="Iljazovic A."/>
            <person name="Strowig T."/>
        </authorList>
    </citation>
    <scope>NUCLEOTIDE SEQUENCE [LARGE SCALE GENOMIC DNA]</scope>
    <source>
        <strain evidence="2 3">PMUR</strain>
    </source>
</reference>
<proteinExistence type="predicted"/>
<keyword evidence="1" id="KW-0472">Membrane</keyword>
<organism evidence="2 3">
    <name type="scientific">Xylanibacter muris</name>
    <dbReference type="NCBI Taxonomy" id="2736290"/>
    <lineage>
        <taxon>Bacteria</taxon>
        <taxon>Pseudomonadati</taxon>
        <taxon>Bacteroidota</taxon>
        <taxon>Bacteroidia</taxon>
        <taxon>Bacteroidales</taxon>
        <taxon>Prevotellaceae</taxon>
        <taxon>Xylanibacter</taxon>
    </lineage>
</organism>
<feature type="transmembrane region" description="Helical" evidence="1">
    <location>
        <begin position="38"/>
        <end position="62"/>
    </location>
</feature>
<protein>
    <submittedName>
        <fullName evidence="2">Uncharacterized protein</fullName>
    </submittedName>
</protein>
<accession>A0ABX2ANJ1</accession>
<gene>
    <name evidence="2" type="ORF">HPS56_04375</name>
</gene>
<comment type="caution">
    <text evidence="2">The sequence shown here is derived from an EMBL/GenBank/DDBJ whole genome shotgun (WGS) entry which is preliminary data.</text>
</comment>
<evidence type="ECO:0000313" key="3">
    <source>
        <dbReference type="Proteomes" id="UP000714420"/>
    </source>
</evidence>
<sequence>MKKLPEDFKMNILLPGTVWLLVSVLAGCIVVSRVETNAITVILFVVVTLVVFVVPIAVYMEYRQQIEKWFSRHNRNNTPAVGIRRATTIDTSTIGQPNVLPPDFPDALKGWKTLALLDALRREGFLDGEYRPCKGCNATQMAFIADSIAAICNISYQWRTFGNYWHLPNLRQLLGAKDRRGSKMEKEDIIIDLFRRTAEADGEICGTDAYRRWLKSVQG</sequence>
<keyword evidence="1" id="KW-0812">Transmembrane</keyword>
<name>A0ABX2ANJ1_9BACT</name>
<evidence type="ECO:0000313" key="2">
    <source>
        <dbReference type="EMBL" id="NPD91597.1"/>
    </source>
</evidence>
<dbReference type="RefSeq" id="WP_172274452.1">
    <property type="nucleotide sequence ID" value="NZ_CASGMU010000018.1"/>
</dbReference>
<dbReference type="Proteomes" id="UP000714420">
    <property type="component" value="Unassembled WGS sequence"/>
</dbReference>
<keyword evidence="1" id="KW-1133">Transmembrane helix</keyword>